<gene>
    <name evidence="3" type="ORF">HSR6_0882</name>
</gene>
<evidence type="ECO:0000259" key="1">
    <source>
        <dbReference type="Pfam" id="PF00534"/>
    </source>
</evidence>
<dbReference type="AlphaFoldDB" id="A0A1J1AC83"/>
<dbReference type="PANTHER" id="PTHR45947:SF14">
    <property type="entry name" value="SLL1723 PROTEIN"/>
    <property type="match status" value="1"/>
</dbReference>
<name>A0A1J1AC83_9EURY</name>
<keyword evidence="3" id="KW-0808">Transferase</keyword>
<evidence type="ECO:0000259" key="2">
    <source>
        <dbReference type="Pfam" id="PF13439"/>
    </source>
</evidence>
<organism evidence="3 4">
    <name type="scientific">Halodesulfurarchaeum formicicum</name>
    <dbReference type="NCBI Taxonomy" id="1873524"/>
    <lineage>
        <taxon>Archaea</taxon>
        <taxon>Methanobacteriati</taxon>
        <taxon>Methanobacteriota</taxon>
        <taxon>Stenosarchaea group</taxon>
        <taxon>Halobacteria</taxon>
        <taxon>Halobacteriales</taxon>
        <taxon>Halobacteriaceae</taxon>
        <taxon>Halodesulfurarchaeum</taxon>
    </lineage>
</organism>
<dbReference type="PANTHER" id="PTHR45947">
    <property type="entry name" value="SULFOQUINOVOSYL TRANSFERASE SQD2"/>
    <property type="match status" value="1"/>
</dbReference>
<dbReference type="GO" id="GO:0016757">
    <property type="term" value="F:glycosyltransferase activity"/>
    <property type="evidence" value="ECO:0007669"/>
    <property type="project" value="InterPro"/>
</dbReference>
<dbReference type="EMBL" id="CP016804">
    <property type="protein sequence ID" value="APE95335.1"/>
    <property type="molecule type" value="Genomic_DNA"/>
</dbReference>
<dbReference type="SUPFAM" id="SSF53756">
    <property type="entry name" value="UDP-Glycosyltransferase/glycogen phosphorylase"/>
    <property type="match status" value="1"/>
</dbReference>
<feature type="domain" description="Glycosyl transferase family 1" evidence="1">
    <location>
        <begin position="219"/>
        <end position="382"/>
    </location>
</feature>
<proteinExistence type="predicted"/>
<reference evidence="4" key="1">
    <citation type="submission" date="2016-08" db="EMBL/GenBank/DDBJ databases">
        <title>Discovery of first anaerobic lithoheterotrophic haloarchae widely represented in hypersaline habitats.</title>
        <authorList>
            <person name="Sorokin D.Y."/>
            <person name="Kublanov I.V."/>
            <person name="Roman P."/>
            <person name="Sinninghe Damste J.S."/>
            <person name="Golyshin P.N."/>
            <person name="Rojo D."/>
            <person name="Ciordia S."/>
            <person name="Mena Md.C."/>
            <person name="Ferrer M."/>
            <person name="Smedile F."/>
            <person name="Messina E."/>
            <person name="La Cono V."/>
            <person name="Yakimov M.M."/>
        </authorList>
    </citation>
    <scope>NUCLEOTIDE SEQUENCE [LARGE SCALE GENOMIC DNA]</scope>
    <source>
        <strain evidence="4">HSR6</strain>
    </source>
</reference>
<dbReference type="CDD" id="cd03801">
    <property type="entry name" value="GT4_PimA-like"/>
    <property type="match status" value="1"/>
</dbReference>
<protein>
    <submittedName>
        <fullName evidence="3">Glycosyl transferase group 1</fullName>
    </submittedName>
</protein>
<evidence type="ECO:0000313" key="3">
    <source>
        <dbReference type="EMBL" id="APE95335.1"/>
    </source>
</evidence>
<dbReference type="Pfam" id="PF13439">
    <property type="entry name" value="Glyco_transf_4"/>
    <property type="match status" value="1"/>
</dbReference>
<dbReference type="InterPro" id="IPR050194">
    <property type="entry name" value="Glycosyltransferase_grp1"/>
</dbReference>
<dbReference type="Gene3D" id="3.40.50.2000">
    <property type="entry name" value="Glycogen Phosphorylase B"/>
    <property type="match status" value="2"/>
</dbReference>
<feature type="domain" description="Glycosyltransferase subfamily 4-like N-terminal" evidence="2">
    <location>
        <begin position="25"/>
        <end position="205"/>
    </location>
</feature>
<accession>A0A1J1AC83</accession>
<keyword evidence="4" id="KW-1185">Reference proteome</keyword>
<dbReference type="InterPro" id="IPR001296">
    <property type="entry name" value="Glyco_trans_1"/>
</dbReference>
<dbReference type="Proteomes" id="UP000186165">
    <property type="component" value="Chromosome"/>
</dbReference>
<dbReference type="Pfam" id="PF00534">
    <property type="entry name" value="Glycos_transf_1"/>
    <property type="match status" value="1"/>
</dbReference>
<dbReference type="InterPro" id="IPR028098">
    <property type="entry name" value="Glyco_trans_4-like_N"/>
</dbReference>
<evidence type="ECO:0000313" key="4">
    <source>
        <dbReference type="Proteomes" id="UP000186165"/>
    </source>
</evidence>
<sequence>MYARAIIMEQLGILYYVSSFPKLSESFILNEITELHHRGHNIAVFAQNDPGENITHEEYEDIDVPIYYVDASYTDFPQLLSKKSAQMALGHATDGLFKHFSPKRIGHNLLLGKQSAEFIESLDFDIDIVTAHFASPSRIGAMLAARYYGIPCTVTAHAYEIFSSPIVPQIKYICDSMDHVVVPSEYNRNYLREEIGIANDITVVPATTQVEKFEPTALTVENRLLTVARLVEKKGYPYGIEAVNKLIEQGYDVEYHIVGTGDRKDRLQQQVKEYGIEGHVEFLGHVSDERLQKELSEAAVFVLPCVIAEDGDRDAMPVVLKEAMASETACVSTTVSAIPELITDAHNGLLVPEKEPNELASAIQELLDNPEKRKAIATNGRETVHNKFDISKSVDTLVEVFQSLQN</sequence>
<dbReference type="KEGG" id="hhsr:HSR6_0882"/>